<dbReference type="SUPFAM" id="SSF50630">
    <property type="entry name" value="Acid proteases"/>
    <property type="match status" value="1"/>
</dbReference>
<proteinExistence type="predicted"/>
<sequence>MSFTKGLVTERNYYSEIKFEYVSEKIIIPVTIQNKEYKFLLDTGAPNVISAEFAKKIKTKAIGSLKVSDASNKKNTLDMVSIPLIQFGGLNFKNTTALVDNTLKNLVFDCFNIDGIIGSNMLYKSILQIDLKRKLIILTDKEKRLKLDKSKATKLSLLKSQKSPYIWVNIEGNKKAREHLLIDTGMKGFYDLSKENFNLLQKNKVFNIHNTGEGSNGISIFGAAEKGKQYRIIVPKLKINNTEFNTIVTETTNDDNSRIGTKILNHGVLTIDFKNKRFYLDSEKNAVKINKKHFGFNLTIKNDNLAVGIVWDDSLKNDIEFGDEIIDVNGLDLENIPVCKFLNSESIFKKDISYDITFRKNDGTIKKLNVKKSYLK</sequence>
<name>A0ABP9HEL5_9FLAO</name>
<dbReference type="Gene3D" id="2.40.70.10">
    <property type="entry name" value="Acid Proteases"/>
    <property type="match status" value="1"/>
</dbReference>
<evidence type="ECO:0000313" key="1">
    <source>
        <dbReference type="EMBL" id="GAA4969035.1"/>
    </source>
</evidence>
<comment type="caution">
    <text evidence="1">The sequence shown here is derived from an EMBL/GenBank/DDBJ whole genome shotgun (WGS) entry which is preliminary data.</text>
</comment>
<organism evidence="1 2">
    <name type="scientific">Algibacter aquimarinus</name>
    <dbReference type="NCBI Taxonomy" id="1136748"/>
    <lineage>
        <taxon>Bacteria</taxon>
        <taxon>Pseudomonadati</taxon>
        <taxon>Bacteroidota</taxon>
        <taxon>Flavobacteriia</taxon>
        <taxon>Flavobacteriales</taxon>
        <taxon>Flavobacteriaceae</taxon>
        <taxon>Algibacter</taxon>
    </lineage>
</organism>
<protein>
    <recommendedName>
        <fullName evidence="3">Aspartyl protease</fullName>
    </recommendedName>
</protein>
<accession>A0ABP9HEL5</accession>
<keyword evidence="2" id="KW-1185">Reference proteome</keyword>
<dbReference type="Pfam" id="PF13650">
    <property type="entry name" value="Asp_protease_2"/>
    <property type="match status" value="1"/>
</dbReference>
<dbReference type="CDD" id="cd05483">
    <property type="entry name" value="retropepsin_like_bacteria"/>
    <property type="match status" value="1"/>
</dbReference>
<dbReference type="InterPro" id="IPR034122">
    <property type="entry name" value="Retropepsin-like_bacterial"/>
</dbReference>
<dbReference type="Proteomes" id="UP001501692">
    <property type="component" value="Unassembled WGS sequence"/>
</dbReference>
<dbReference type="InterPro" id="IPR021109">
    <property type="entry name" value="Peptidase_aspartic_dom_sf"/>
</dbReference>
<evidence type="ECO:0000313" key="2">
    <source>
        <dbReference type="Proteomes" id="UP001501692"/>
    </source>
</evidence>
<evidence type="ECO:0008006" key="3">
    <source>
        <dbReference type="Google" id="ProtNLM"/>
    </source>
</evidence>
<reference evidence="2" key="1">
    <citation type="journal article" date="2019" name="Int. J. Syst. Evol. Microbiol.">
        <title>The Global Catalogue of Microorganisms (GCM) 10K type strain sequencing project: providing services to taxonomists for standard genome sequencing and annotation.</title>
        <authorList>
            <consortium name="The Broad Institute Genomics Platform"/>
            <consortium name="The Broad Institute Genome Sequencing Center for Infectious Disease"/>
            <person name="Wu L."/>
            <person name="Ma J."/>
        </authorList>
    </citation>
    <scope>NUCLEOTIDE SEQUENCE [LARGE SCALE GENOMIC DNA]</scope>
    <source>
        <strain evidence="2">JCM 18287</strain>
    </source>
</reference>
<gene>
    <name evidence="1" type="ORF">GCM10023315_18220</name>
</gene>
<dbReference type="EMBL" id="BAABJK010000006">
    <property type="protein sequence ID" value="GAA4969035.1"/>
    <property type="molecule type" value="Genomic_DNA"/>
</dbReference>